<evidence type="ECO:0000256" key="1">
    <source>
        <dbReference type="ARBA" id="ARBA00018672"/>
    </source>
</evidence>
<keyword evidence="4" id="KW-0805">Transcription regulation</keyword>
<evidence type="ECO:0000256" key="3">
    <source>
        <dbReference type="ARBA" id="ARBA00022840"/>
    </source>
</evidence>
<dbReference type="PRINTS" id="PR01590">
    <property type="entry name" value="HTHFIS"/>
</dbReference>
<evidence type="ECO:0000256" key="8">
    <source>
        <dbReference type="PROSITE-ProRule" id="PRU00169"/>
    </source>
</evidence>
<evidence type="ECO:0000313" key="11">
    <source>
        <dbReference type="EMBL" id="KXG74509.1"/>
    </source>
</evidence>
<dbReference type="Pfam" id="PF25601">
    <property type="entry name" value="AAA_lid_14"/>
    <property type="match status" value="1"/>
</dbReference>
<dbReference type="SUPFAM" id="SSF52540">
    <property type="entry name" value="P-loop containing nucleoside triphosphate hydrolases"/>
    <property type="match status" value="1"/>
</dbReference>
<dbReference type="Gene3D" id="3.40.50.300">
    <property type="entry name" value="P-loop containing nucleotide triphosphate hydrolases"/>
    <property type="match status" value="1"/>
</dbReference>
<dbReference type="InterPro" id="IPR025662">
    <property type="entry name" value="Sigma_54_int_dom_ATP-bd_1"/>
</dbReference>
<dbReference type="EMBL" id="LOED01000046">
    <property type="protein sequence ID" value="KXG74509.1"/>
    <property type="molecule type" value="Genomic_DNA"/>
</dbReference>
<name>A0A140L1T4_9FIRM</name>
<dbReference type="PANTHER" id="PTHR32071">
    <property type="entry name" value="TRANSCRIPTIONAL REGULATORY PROTEIN"/>
    <property type="match status" value="1"/>
</dbReference>
<dbReference type="GO" id="GO:0005524">
    <property type="term" value="F:ATP binding"/>
    <property type="evidence" value="ECO:0007669"/>
    <property type="project" value="UniProtKB-KW"/>
</dbReference>
<keyword evidence="12" id="KW-1185">Reference proteome</keyword>
<evidence type="ECO:0000256" key="2">
    <source>
        <dbReference type="ARBA" id="ARBA00022741"/>
    </source>
</evidence>
<proteinExistence type="predicted"/>
<dbReference type="Gene3D" id="1.10.8.60">
    <property type="match status" value="1"/>
</dbReference>
<dbReference type="RefSeq" id="WP_066355193.1">
    <property type="nucleotide sequence ID" value="NZ_LOED01000046.1"/>
</dbReference>
<feature type="modified residue" description="4-aspartylphosphate" evidence="8">
    <location>
        <position position="54"/>
    </location>
</feature>
<dbReference type="InterPro" id="IPR011006">
    <property type="entry name" value="CheY-like_superfamily"/>
</dbReference>
<dbReference type="FunFam" id="3.40.50.300:FF:000006">
    <property type="entry name" value="DNA-binding transcriptional regulator NtrC"/>
    <property type="match status" value="1"/>
</dbReference>
<dbReference type="InterPro" id="IPR025943">
    <property type="entry name" value="Sigma_54_int_dom_ATP-bd_2"/>
</dbReference>
<dbReference type="STRING" id="520764.AN618_22710"/>
<dbReference type="InterPro" id="IPR003593">
    <property type="entry name" value="AAA+_ATPase"/>
</dbReference>
<evidence type="ECO:0000256" key="4">
    <source>
        <dbReference type="ARBA" id="ARBA00023015"/>
    </source>
</evidence>
<dbReference type="Pfam" id="PF00158">
    <property type="entry name" value="Sigma54_activat"/>
    <property type="match status" value="1"/>
</dbReference>
<dbReference type="PROSITE" id="PS00688">
    <property type="entry name" value="SIGMA54_INTERACT_3"/>
    <property type="match status" value="1"/>
</dbReference>
<dbReference type="Gene3D" id="3.40.50.2300">
    <property type="match status" value="1"/>
</dbReference>
<evidence type="ECO:0000259" key="10">
    <source>
        <dbReference type="PROSITE" id="PS50110"/>
    </source>
</evidence>
<dbReference type="PROSITE" id="PS00676">
    <property type="entry name" value="SIGMA54_INTERACT_2"/>
    <property type="match status" value="1"/>
</dbReference>
<dbReference type="GO" id="GO:0043565">
    <property type="term" value="F:sequence-specific DNA binding"/>
    <property type="evidence" value="ECO:0007669"/>
    <property type="project" value="InterPro"/>
</dbReference>
<keyword evidence="8" id="KW-0597">Phosphoprotein</keyword>
<dbReference type="AlphaFoldDB" id="A0A140L1T4"/>
<dbReference type="SUPFAM" id="SSF46689">
    <property type="entry name" value="Homeodomain-like"/>
    <property type="match status" value="1"/>
</dbReference>
<comment type="function">
    <text evidence="7">May play the central regulatory role in sporulation. It may be an element of the effector pathway responsible for the activation of sporulation genes in response to nutritional stress. Spo0A may act in concert with spo0H (a sigma factor) to control the expression of some genes that are critical to the sporulation process.</text>
</comment>
<dbReference type="Pfam" id="PF00072">
    <property type="entry name" value="Response_reg"/>
    <property type="match status" value="1"/>
</dbReference>
<organism evidence="11 12">
    <name type="scientific">Fervidicola ferrireducens</name>
    <dbReference type="NCBI Taxonomy" id="520764"/>
    <lineage>
        <taxon>Bacteria</taxon>
        <taxon>Bacillati</taxon>
        <taxon>Bacillota</taxon>
        <taxon>Clostridia</taxon>
        <taxon>Thermosediminibacterales</taxon>
        <taxon>Thermosediminibacteraceae</taxon>
        <taxon>Fervidicola</taxon>
    </lineage>
</organism>
<accession>A0A140L1T4</accession>
<evidence type="ECO:0000256" key="6">
    <source>
        <dbReference type="ARBA" id="ARBA00023163"/>
    </source>
</evidence>
<dbReference type="Pfam" id="PF02954">
    <property type="entry name" value="HTH_8"/>
    <property type="match status" value="1"/>
</dbReference>
<gene>
    <name evidence="11" type="primary">zraR_4</name>
    <name evidence="11" type="ORF">AN618_22710</name>
</gene>
<dbReference type="PANTHER" id="PTHR32071:SF119">
    <property type="entry name" value="SIGMA L-DEPENDENT TRANSCRIPTIONAL REGULATOR YPLP-RELATED"/>
    <property type="match status" value="1"/>
</dbReference>
<dbReference type="InterPro" id="IPR025944">
    <property type="entry name" value="Sigma_54_int_dom_CS"/>
</dbReference>
<keyword evidence="3" id="KW-0067">ATP-binding</keyword>
<dbReference type="Proteomes" id="UP000070427">
    <property type="component" value="Unassembled WGS sequence"/>
</dbReference>
<dbReference type="InParanoid" id="A0A140L1T4"/>
<dbReference type="GO" id="GO:0006355">
    <property type="term" value="P:regulation of DNA-templated transcription"/>
    <property type="evidence" value="ECO:0007669"/>
    <property type="project" value="InterPro"/>
</dbReference>
<dbReference type="GO" id="GO:0000160">
    <property type="term" value="P:phosphorelay signal transduction system"/>
    <property type="evidence" value="ECO:0007669"/>
    <property type="project" value="InterPro"/>
</dbReference>
<dbReference type="InterPro" id="IPR001789">
    <property type="entry name" value="Sig_transdc_resp-reg_receiver"/>
</dbReference>
<evidence type="ECO:0000256" key="7">
    <source>
        <dbReference type="ARBA" id="ARBA00024867"/>
    </source>
</evidence>
<dbReference type="PROSITE" id="PS50110">
    <property type="entry name" value="RESPONSE_REGULATORY"/>
    <property type="match status" value="1"/>
</dbReference>
<feature type="domain" description="Sigma-54 factor interaction" evidence="9">
    <location>
        <begin position="140"/>
        <end position="369"/>
    </location>
</feature>
<dbReference type="InterPro" id="IPR002078">
    <property type="entry name" value="Sigma_54_int"/>
</dbReference>
<dbReference type="PROSITE" id="PS50045">
    <property type="entry name" value="SIGMA54_INTERACT_4"/>
    <property type="match status" value="1"/>
</dbReference>
<dbReference type="OrthoDB" id="9803970at2"/>
<reference evidence="11 12" key="1">
    <citation type="submission" date="2015-12" db="EMBL/GenBank/DDBJ databases">
        <title>Draft genome sequnece of Fervidicola ferrireducens strain Y170.</title>
        <authorList>
            <person name="Patel B.K."/>
        </authorList>
    </citation>
    <scope>NUCLEOTIDE SEQUENCE [LARGE SCALE GENOMIC DNA]</scope>
    <source>
        <strain evidence="11 12">Y170</strain>
    </source>
</reference>
<dbReference type="PATRIC" id="fig|520764.3.peg.2442"/>
<evidence type="ECO:0000313" key="12">
    <source>
        <dbReference type="Proteomes" id="UP000070427"/>
    </source>
</evidence>
<feature type="domain" description="Response regulatory" evidence="10">
    <location>
        <begin position="5"/>
        <end position="119"/>
    </location>
</feature>
<dbReference type="PROSITE" id="PS00675">
    <property type="entry name" value="SIGMA54_INTERACT_1"/>
    <property type="match status" value="1"/>
</dbReference>
<dbReference type="SMART" id="SM00448">
    <property type="entry name" value="REC"/>
    <property type="match status" value="1"/>
</dbReference>
<evidence type="ECO:0000259" key="9">
    <source>
        <dbReference type="PROSITE" id="PS50045"/>
    </source>
</evidence>
<dbReference type="InterPro" id="IPR027417">
    <property type="entry name" value="P-loop_NTPase"/>
</dbReference>
<sequence length="448" mass="50711">MYKLKILVIDDEPSICSALKIALQSEGHTVETALSGKAGLGLVKNYAPDAVILDLRLPDIDGLQIIDKIKEFSDDIIIIIITAFGDTKTAVEAIKKGAYDFITKPFDLSEIKLSLERARRERALETENKLLKLNQEKVVFISQDKKMKEILSQIDILAQTDSTVLIEGETGTGKEVIARLIHEKSKRASGPFIAINCSAIPANLFESELFGHERSAFTGASERKKGIFELANGGTLFLDEVGELPLELQSKLLRVIEDRKVRRVGGLSDIPINVRIISATNRNLQNEIEKGNFRRDLFYRLCVFCIKIPPLRERKADILPLLDHYRQIFNKLFKKEIVGFSGEALEILQNYEWPGNVRELKNILERAFILAKGKIITEKELPVELKVKTCYTAKTPESSSFPSLEEVERQHIQKALEISNWNITKAAELLGISRFALQRRMKKFFPNY</sequence>
<evidence type="ECO:0000256" key="5">
    <source>
        <dbReference type="ARBA" id="ARBA00023125"/>
    </source>
</evidence>
<keyword evidence="5" id="KW-0238">DNA-binding</keyword>
<dbReference type="InterPro" id="IPR058031">
    <property type="entry name" value="AAA_lid_NorR"/>
</dbReference>
<dbReference type="SUPFAM" id="SSF52172">
    <property type="entry name" value="CheY-like"/>
    <property type="match status" value="1"/>
</dbReference>
<dbReference type="InterPro" id="IPR002197">
    <property type="entry name" value="HTH_Fis"/>
</dbReference>
<dbReference type="InterPro" id="IPR009057">
    <property type="entry name" value="Homeodomain-like_sf"/>
</dbReference>
<keyword evidence="2" id="KW-0547">Nucleotide-binding</keyword>
<protein>
    <recommendedName>
        <fullName evidence="1">Stage 0 sporulation protein A homolog</fullName>
    </recommendedName>
</protein>
<dbReference type="SMART" id="SM00382">
    <property type="entry name" value="AAA"/>
    <property type="match status" value="1"/>
</dbReference>
<dbReference type="CDD" id="cd00009">
    <property type="entry name" value="AAA"/>
    <property type="match status" value="1"/>
</dbReference>
<comment type="caution">
    <text evidence="11">The sequence shown here is derived from an EMBL/GenBank/DDBJ whole genome shotgun (WGS) entry which is preliminary data.</text>
</comment>
<dbReference type="Gene3D" id="1.10.10.60">
    <property type="entry name" value="Homeodomain-like"/>
    <property type="match status" value="1"/>
</dbReference>
<keyword evidence="6" id="KW-0804">Transcription</keyword>